<organism evidence="1 2">
    <name type="scientific">Paraburkholderia piptadeniae</name>
    <dbReference type="NCBI Taxonomy" id="1701573"/>
    <lineage>
        <taxon>Bacteria</taxon>
        <taxon>Pseudomonadati</taxon>
        <taxon>Pseudomonadota</taxon>
        <taxon>Betaproteobacteria</taxon>
        <taxon>Burkholderiales</taxon>
        <taxon>Burkholderiaceae</taxon>
        <taxon>Paraburkholderia</taxon>
    </lineage>
</organism>
<dbReference type="SUPFAM" id="SSF141452">
    <property type="entry name" value="Hcp1-like"/>
    <property type="match status" value="1"/>
</dbReference>
<evidence type="ECO:0000313" key="1">
    <source>
        <dbReference type="EMBL" id="SIT50386.1"/>
    </source>
</evidence>
<dbReference type="PANTHER" id="PTHR36152">
    <property type="entry name" value="CYTOPLASMIC PROTEIN-RELATED"/>
    <property type="match status" value="1"/>
</dbReference>
<comment type="caution">
    <text evidence="1">The sequence shown here is derived from an EMBL/GenBank/DDBJ whole genome shotgun (WGS) entry which is preliminary data.</text>
</comment>
<dbReference type="InterPro" id="IPR008514">
    <property type="entry name" value="T6SS_Hcp"/>
</dbReference>
<evidence type="ECO:0008006" key="3">
    <source>
        <dbReference type="Google" id="ProtNLM"/>
    </source>
</evidence>
<proteinExistence type="predicted"/>
<keyword evidence="2" id="KW-1185">Reference proteome</keyword>
<accession>A0A1N7SST7</accession>
<dbReference type="InterPro" id="IPR036624">
    <property type="entry name" value="Hcp1-lik_sf"/>
</dbReference>
<protein>
    <recommendedName>
        <fullName evidence="3">Hcp1 family type VI secretion system effector</fullName>
    </recommendedName>
</protein>
<reference evidence="1" key="1">
    <citation type="submission" date="2016-12" db="EMBL/GenBank/DDBJ databases">
        <authorList>
            <person name="Moulin L."/>
        </authorList>
    </citation>
    <scope>NUCLEOTIDE SEQUENCE [LARGE SCALE GENOMIC DNA]</scope>
    <source>
        <strain evidence="1">STM 7183</strain>
    </source>
</reference>
<dbReference type="PANTHER" id="PTHR36152:SF5">
    <property type="entry name" value="PROTEIN HCP1"/>
    <property type="match status" value="1"/>
</dbReference>
<sequence>MAHDIFIKIQGIAGESQDAIHRNEIDVIDWTWKVVQQSLMMSGSGGGASKATVSDFEFTHLIDKASPNLASYCFTGKHIPEVRLVMRKSVGNDNVIHRRHRERWTLVRENEKRIHCSKCYWRPTRDGNCDHGYQTKRCSLRRTCYEQQLISVS</sequence>
<name>A0A1N7SST7_9BURK</name>
<dbReference type="EMBL" id="CYGY02000081">
    <property type="protein sequence ID" value="SIT50386.1"/>
    <property type="molecule type" value="Genomic_DNA"/>
</dbReference>
<dbReference type="InterPro" id="IPR053165">
    <property type="entry name" value="HSI-I_assembly_Hcp1"/>
</dbReference>
<dbReference type="Pfam" id="PF05638">
    <property type="entry name" value="T6SS_HCP"/>
    <property type="match status" value="1"/>
</dbReference>
<dbReference type="Proteomes" id="UP000195569">
    <property type="component" value="Unassembled WGS sequence"/>
</dbReference>
<dbReference type="AlphaFoldDB" id="A0A1N7SST7"/>
<evidence type="ECO:0000313" key="2">
    <source>
        <dbReference type="Proteomes" id="UP000195569"/>
    </source>
</evidence>
<dbReference type="Gene3D" id="2.30.110.20">
    <property type="entry name" value="Hcp1-like"/>
    <property type="match status" value="1"/>
</dbReference>
<gene>
    <name evidence="1" type="ORF">BN2476_810025</name>
</gene>